<dbReference type="eggNOG" id="ENOG502RQ50">
    <property type="taxonomic scope" value="Eukaryota"/>
</dbReference>
<keyword evidence="4" id="KW-1185">Reference proteome</keyword>
<feature type="region of interest" description="Disordered" evidence="1">
    <location>
        <begin position="1"/>
        <end position="61"/>
    </location>
</feature>
<gene>
    <name evidence="3" type="ordered locus">CAALFM_CR07570WA</name>
    <name evidence="2" type="ordered locus">orf19.8348</name>
</gene>
<dbReference type="CGD" id="CAL0000175695">
    <property type="gene designation" value="orf19.8348"/>
</dbReference>
<reference evidence="3 4" key="1">
    <citation type="journal article" date="2004" name="Proc. Natl. Acad. Sci. U.S.A.">
        <title>The diploid genome sequence of Candida albicans.</title>
        <authorList>
            <person name="Jones T."/>
            <person name="Federspiel N.A."/>
            <person name="Chibana H."/>
            <person name="Dungan J."/>
            <person name="Kalman S."/>
            <person name="Magee B.B."/>
            <person name="Newport G."/>
            <person name="Thorstenson Y.R."/>
            <person name="Agabian N."/>
            <person name="Magee P.T."/>
            <person name="Davis R.W."/>
            <person name="Scherer S."/>
        </authorList>
    </citation>
    <scope>NUCLEOTIDE SEQUENCE [LARGE SCALE GENOMIC DNA]</scope>
    <source>
        <strain evidence="4">SC5314 / ATCC MYA-2876</strain>
    </source>
</reference>
<evidence type="ECO:0000313" key="3">
    <source>
        <dbReference type="EMBL" id="AOW31449.1"/>
    </source>
</evidence>
<dbReference type="AlphaFoldDB" id="A0A1D8PTJ1"/>
<feature type="region of interest" description="Disordered" evidence="1">
    <location>
        <begin position="236"/>
        <end position="275"/>
    </location>
</feature>
<evidence type="ECO:0000313" key="2">
    <source>
        <dbReference type="CGD" id="CAL0000175695"/>
    </source>
</evidence>
<dbReference type="RefSeq" id="XP_710400.2">
    <property type="nucleotide sequence ID" value="XM_705308.2"/>
</dbReference>
<dbReference type="GeneID" id="3648004"/>
<evidence type="ECO:0000256" key="1">
    <source>
        <dbReference type="SAM" id="MobiDB-lite"/>
    </source>
</evidence>
<reference evidence="3 4" key="3">
    <citation type="journal article" date="2013" name="Genome Biol.">
        <title>Assembly of a phased diploid Candida albicans genome facilitates allele-specific measurements and provides a simple model for repeat and indel structure.</title>
        <authorList>
            <person name="Muzzey D."/>
            <person name="Schwartz K."/>
            <person name="Weissman J.S."/>
            <person name="Sherlock G."/>
        </authorList>
    </citation>
    <scope>NUCLEOTIDE SEQUENCE [LARGE SCALE GENOMIC DNA]</scope>
    <source>
        <strain evidence="4">SC5314 / ATCC MYA-2876</strain>
    </source>
</reference>
<dbReference type="OrthoDB" id="4024787at2759"/>
<dbReference type="VEuPathDB" id="FungiDB:CR_07570W_A"/>
<organism evidence="3 4">
    <name type="scientific">Candida albicans (strain SC5314 / ATCC MYA-2876)</name>
    <name type="common">Yeast</name>
    <dbReference type="NCBI Taxonomy" id="237561"/>
    <lineage>
        <taxon>Eukaryota</taxon>
        <taxon>Fungi</taxon>
        <taxon>Dikarya</taxon>
        <taxon>Ascomycota</taxon>
        <taxon>Saccharomycotina</taxon>
        <taxon>Pichiomycetes</taxon>
        <taxon>Debaryomycetaceae</taxon>
        <taxon>Candida/Lodderomyces clade</taxon>
        <taxon>Candida</taxon>
    </lineage>
</organism>
<feature type="compositionally biased region" description="Basic and acidic residues" evidence="1">
    <location>
        <begin position="11"/>
        <end position="22"/>
    </location>
</feature>
<dbReference type="KEGG" id="cal:CAALFM_CR07570WA"/>
<dbReference type="Proteomes" id="UP000000559">
    <property type="component" value="Chromosome R"/>
</dbReference>
<proteinExistence type="predicted"/>
<dbReference type="GO" id="GO:0009267">
    <property type="term" value="P:cellular response to starvation"/>
    <property type="evidence" value="ECO:0000315"/>
    <property type="project" value="CGD"/>
</dbReference>
<protein>
    <submittedName>
        <fullName evidence="3">Uncharacterized protein</fullName>
    </submittedName>
</protein>
<feature type="compositionally biased region" description="Polar residues" evidence="1">
    <location>
        <begin position="1"/>
        <end position="10"/>
    </location>
</feature>
<dbReference type="InParanoid" id="A0A1D8PTJ1"/>
<dbReference type="GO" id="GO:0036180">
    <property type="term" value="P:filamentous growth of a population of unicellular organisms in response to biotic stimulus"/>
    <property type="evidence" value="ECO:0000315"/>
    <property type="project" value="CGD"/>
</dbReference>
<feature type="compositionally biased region" description="Basic and acidic residues" evidence="1">
    <location>
        <begin position="33"/>
        <end position="42"/>
    </location>
</feature>
<evidence type="ECO:0000313" key="4">
    <source>
        <dbReference type="Proteomes" id="UP000000559"/>
    </source>
</evidence>
<reference evidence="3 4" key="2">
    <citation type="journal article" date="2007" name="Genome Biol.">
        <title>Assembly of the Candida albicans genome into sixteen supercontigs aligned on the eight chromosomes.</title>
        <authorList>
            <person name="van het Hoog M."/>
            <person name="Rast T.J."/>
            <person name="Martchenko M."/>
            <person name="Grindle S."/>
            <person name="Dignard D."/>
            <person name="Hogues H."/>
            <person name="Cuomo C."/>
            <person name="Berriman M."/>
            <person name="Scherer S."/>
            <person name="Magee B.B."/>
            <person name="Whiteway M."/>
            <person name="Chibana H."/>
            <person name="Nantel A."/>
            <person name="Magee P.T."/>
        </authorList>
    </citation>
    <scope>GENOME REANNOTATION</scope>
    <source>
        <strain evidence="4">SC5314 / ATCC MYA-2876</strain>
    </source>
</reference>
<accession>A0A1D8PTJ1</accession>
<name>A0A1D8PTJ1_CANAL</name>
<dbReference type="EMBL" id="CP017630">
    <property type="protein sequence ID" value="AOW31449.1"/>
    <property type="molecule type" value="Genomic_DNA"/>
</dbReference>
<sequence>MSSSVNLSSTREIKNEIAKEDVDGTNSSNIHESTTKIKDNVSSKDNNQHSVNDDNDYDNKTPEQLSKIYEEYRNRFKVAMEKSNQLFESQQNHFITLSYYYRRNQIYLSILNDLYAANEDEINIDEDFGVSRLEDLIAKVPRTKKILTPIIKSIKHSTITDKRDELRIGNYMIEKVSDLINDDLTKYHTNPQSIENWCHRNSVPNLISGNYVPIILDNNNDYNGIEYNLNLNDEGHQGATSSTNTTANSNSNTGSVNNSANTHTRKKRKVESTKK</sequence>
<feature type="compositionally biased region" description="Low complexity" evidence="1">
    <location>
        <begin position="239"/>
        <end position="262"/>
    </location>
</feature>
<dbReference type="GO" id="GO:0036170">
    <property type="term" value="P:filamentous growth of a population of unicellular organisms in response to starvation"/>
    <property type="evidence" value="ECO:0000315"/>
    <property type="project" value="CGD"/>
</dbReference>